<dbReference type="PANTHER" id="PTHR46268">
    <property type="entry name" value="STRESS RESPONSE PROTEIN NHAX"/>
    <property type="match status" value="1"/>
</dbReference>
<dbReference type="OrthoDB" id="9792500at2"/>
<name>A0A8G2EXK6_9PROT</name>
<dbReference type="InterPro" id="IPR014729">
    <property type="entry name" value="Rossmann-like_a/b/a_fold"/>
</dbReference>
<evidence type="ECO:0000256" key="1">
    <source>
        <dbReference type="ARBA" id="ARBA00008791"/>
    </source>
</evidence>
<dbReference type="Gene3D" id="3.40.50.620">
    <property type="entry name" value="HUPs"/>
    <property type="match status" value="1"/>
</dbReference>
<comment type="caution">
    <text evidence="3">The sequence shown here is derived from an EMBL/GenBank/DDBJ whole genome shotgun (WGS) entry which is preliminary data.</text>
</comment>
<dbReference type="InterPro" id="IPR006016">
    <property type="entry name" value="UspA"/>
</dbReference>
<evidence type="ECO:0000259" key="2">
    <source>
        <dbReference type="Pfam" id="PF00582"/>
    </source>
</evidence>
<gene>
    <name evidence="3" type="ORF">SAMN05660686_01306</name>
</gene>
<feature type="domain" description="UspA" evidence="2">
    <location>
        <begin position="1"/>
        <end position="137"/>
    </location>
</feature>
<evidence type="ECO:0000313" key="4">
    <source>
        <dbReference type="Proteomes" id="UP000198615"/>
    </source>
</evidence>
<dbReference type="AlphaFoldDB" id="A0A8G2EXK6"/>
<dbReference type="CDD" id="cd00293">
    <property type="entry name" value="USP-like"/>
    <property type="match status" value="1"/>
</dbReference>
<proteinExistence type="inferred from homology"/>
<evidence type="ECO:0000313" key="3">
    <source>
        <dbReference type="EMBL" id="SDF42856.1"/>
    </source>
</evidence>
<organism evidence="3 4">
    <name type="scientific">Thalassobaculum litoreum DSM 18839</name>
    <dbReference type="NCBI Taxonomy" id="1123362"/>
    <lineage>
        <taxon>Bacteria</taxon>
        <taxon>Pseudomonadati</taxon>
        <taxon>Pseudomonadota</taxon>
        <taxon>Alphaproteobacteria</taxon>
        <taxon>Rhodospirillales</taxon>
        <taxon>Thalassobaculaceae</taxon>
        <taxon>Thalassobaculum</taxon>
    </lineage>
</organism>
<dbReference type="Proteomes" id="UP000198615">
    <property type="component" value="Unassembled WGS sequence"/>
</dbReference>
<dbReference type="Pfam" id="PF00582">
    <property type="entry name" value="Usp"/>
    <property type="match status" value="1"/>
</dbReference>
<accession>A0A8G2EXK6</accession>
<dbReference type="SUPFAM" id="SSF52402">
    <property type="entry name" value="Adenine nucleotide alpha hydrolases-like"/>
    <property type="match status" value="1"/>
</dbReference>
<reference evidence="3 4" key="1">
    <citation type="submission" date="2016-10" db="EMBL/GenBank/DDBJ databases">
        <authorList>
            <person name="Varghese N."/>
            <person name="Submissions S."/>
        </authorList>
    </citation>
    <scope>NUCLEOTIDE SEQUENCE [LARGE SCALE GENOMIC DNA]</scope>
    <source>
        <strain evidence="3 4">DSM 18839</strain>
    </source>
</reference>
<dbReference type="RefSeq" id="WP_028795482.1">
    <property type="nucleotide sequence ID" value="NZ_FNBW01000003.1"/>
</dbReference>
<dbReference type="PANTHER" id="PTHR46268:SF6">
    <property type="entry name" value="UNIVERSAL STRESS PROTEIN UP12"/>
    <property type="match status" value="1"/>
</dbReference>
<protein>
    <submittedName>
        <fullName evidence="3">Nucleotide-binding universal stress protein, UspA family</fullName>
    </submittedName>
</protein>
<dbReference type="EMBL" id="FNBW01000003">
    <property type="protein sequence ID" value="SDF42856.1"/>
    <property type="molecule type" value="Genomic_DNA"/>
</dbReference>
<keyword evidence="4" id="KW-1185">Reference proteome</keyword>
<comment type="similarity">
    <text evidence="1">Belongs to the universal stress protein A family.</text>
</comment>
<sequence>MTDKILVPVDLEHTEKLTKALSVAATIARAEEAEVCFLGVTDSGPSAVAATPEAYATKLTAFAEDQAKTRGISAKANAVIVHDTPVELAKAILGGAKEAGADLIVMASHVPGLQEHVFATHAGYIANHAPISVYVVR</sequence>